<keyword evidence="4" id="KW-0804">Transcription</keyword>
<sequence>MKIDILGVQAFVAIADHGGFQKAAETLYVTQTAVTQRLRNLEDFLGVKLVERTTRSIALTSIGKDFLPQARRLLLELSSTLNEIRETGKARRGDVTLACVPTVGIQYLPQIIQEYSALYPDNRIKILDHASARVAETVLRREAEFGINLAGTNHPELTSVPLMDDQFVLVCRDDHPLARRRSLTWAQIQPYPLIFSGDVNGNRAVLDSYLGSKSLNLTLHFQYEVQRSSTAVGLVASGISAAIVPNLGIQKGSYPRLRIIKLKEPVISRQLALITRKAGHLSPAAQALYDMILRAK</sequence>
<dbReference type="PANTHER" id="PTHR30419">
    <property type="entry name" value="HTH-TYPE TRANSCRIPTIONAL REGULATOR YBHD"/>
    <property type="match status" value="1"/>
</dbReference>
<evidence type="ECO:0000256" key="3">
    <source>
        <dbReference type="ARBA" id="ARBA00023125"/>
    </source>
</evidence>
<gene>
    <name evidence="6" type="ORF">GW587_28505</name>
</gene>
<feature type="domain" description="HTH lysR-type" evidence="5">
    <location>
        <begin position="1"/>
        <end position="60"/>
    </location>
</feature>
<accession>A0ABX0FU10</accession>
<organism evidence="6 7">
    <name type="scientific">Duganella aceris</name>
    <dbReference type="NCBI Taxonomy" id="2703883"/>
    <lineage>
        <taxon>Bacteria</taxon>
        <taxon>Pseudomonadati</taxon>
        <taxon>Pseudomonadota</taxon>
        <taxon>Betaproteobacteria</taxon>
        <taxon>Burkholderiales</taxon>
        <taxon>Oxalobacteraceae</taxon>
        <taxon>Telluria group</taxon>
        <taxon>Duganella</taxon>
    </lineage>
</organism>
<name>A0ABX0FU10_9BURK</name>
<evidence type="ECO:0000256" key="2">
    <source>
        <dbReference type="ARBA" id="ARBA00023015"/>
    </source>
</evidence>
<dbReference type="PROSITE" id="PS50931">
    <property type="entry name" value="HTH_LYSR"/>
    <property type="match status" value="1"/>
</dbReference>
<evidence type="ECO:0000313" key="6">
    <source>
        <dbReference type="EMBL" id="NGZ88182.1"/>
    </source>
</evidence>
<dbReference type="RefSeq" id="WP_166108303.1">
    <property type="nucleotide sequence ID" value="NZ_JAADJT010000018.1"/>
</dbReference>
<keyword evidence="3" id="KW-0238">DNA-binding</keyword>
<evidence type="ECO:0000256" key="1">
    <source>
        <dbReference type="ARBA" id="ARBA00009437"/>
    </source>
</evidence>
<dbReference type="PANTHER" id="PTHR30419:SF8">
    <property type="entry name" value="NITROGEN ASSIMILATION TRANSCRIPTIONAL ACTIVATOR-RELATED"/>
    <property type="match status" value="1"/>
</dbReference>
<dbReference type="Pfam" id="PF00126">
    <property type="entry name" value="HTH_1"/>
    <property type="match status" value="1"/>
</dbReference>
<protein>
    <submittedName>
        <fullName evidence="6">LysR family transcriptional regulator</fullName>
    </submittedName>
</protein>
<keyword evidence="2" id="KW-0805">Transcription regulation</keyword>
<dbReference type="Gene3D" id="3.40.190.290">
    <property type="match status" value="1"/>
</dbReference>
<dbReference type="CDD" id="cd08440">
    <property type="entry name" value="PBP2_LTTR_like_4"/>
    <property type="match status" value="1"/>
</dbReference>
<evidence type="ECO:0000313" key="7">
    <source>
        <dbReference type="Proteomes" id="UP000666369"/>
    </source>
</evidence>
<reference evidence="6 7" key="1">
    <citation type="submission" date="2020-01" db="EMBL/GenBank/DDBJ databases">
        <authorList>
            <person name="Lee S.D."/>
        </authorList>
    </citation>
    <scope>NUCLEOTIDE SEQUENCE [LARGE SCALE GENOMIC DNA]</scope>
    <source>
        <strain evidence="6 7">SAP-35</strain>
    </source>
</reference>
<keyword evidence="7" id="KW-1185">Reference proteome</keyword>
<dbReference type="InterPro" id="IPR036390">
    <property type="entry name" value="WH_DNA-bd_sf"/>
</dbReference>
<evidence type="ECO:0000256" key="4">
    <source>
        <dbReference type="ARBA" id="ARBA00023163"/>
    </source>
</evidence>
<comment type="caution">
    <text evidence="6">The sequence shown here is derived from an EMBL/GenBank/DDBJ whole genome shotgun (WGS) entry which is preliminary data.</text>
</comment>
<dbReference type="SUPFAM" id="SSF53850">
    <property type="entry name" value="Periplasmic binding protein-like II"/>
    <property type="match status" value="1"/>
</dbReference>
<reference evidence="7" key="2">
    <citation type="submission" date="2023-07" db="EMBL/GenBank/DDBJ databases">
        <title>Duganella aceri sp. nov., isolated from tree sap.</title>
        <authorList>
            <person name="Kim I.S."/>
        </authorList>
    </citation>
    <scope>NUCLEOTIDE SEQUENCE [LARGE SCALE GENOMIC DNA]</scope>
    <source>
        <strain evidence="7">SAP-35</strain>
    </source>
</reference>
<proteinExistence type="inferred from homology"/>
<dbReference type="Gene3D" id="1.10.10.10">
    <property type="entry name" value="Winged helix-like DNA-binding domain superfamily/Winged helix DNA-binding domain"/>
    <property type="match status" value="1"/>
</dbReference>
<dbReference type="SUPFAM" id="SSF46785">
    <property type="entry name" value="Winged helix' DNA-binding domain"/>
    <property type="match status" value="1"/>
</dbReference>
<dbReference type="EMBL" id="JAADJT010000018">
    <property type="protein sequence ID" value="NGZ88182.1"/>
    <property type="molecule type" value="Genomic_DNA"/>
</dbReference>
<dbReference type="Pfam" id="PF03466">
    <property type="entry name" value="LysR_substrate"/>
    <property type="match status" value="1"/>
</dbReference>
<comment type="similarity">
    <text evidence="1">Belongs to the LysR transcriptional regulatory family.</text>
</comment>
<dbReference type="Proteomes" id="UP000666369">
    <property type="component" value="Unassembled WGS sequence"/>
</dbReference>
<dbReference type="PRINTS" id="PR00039">
    <property type="entry name" value="HTHLYSR"/>
</dbReference>
<dbReference type="InterPro" id="IPR050950">
    <property type="entry name" value="HTH-type_LysR_regulators"/>
</dbReference>
<dbReference type="InterPro" id="IPR036388">
    <property type="entry name" value="WH-like_DNA-bd_sf"/>
</dbReference>
<evidence type="ECO:0000259" key="5">
    <source>
        <dbReference type="PROSITE" id="PS50931"/>
    </source>
</evidence>
<dbReference type="InterPro" id="IPR005119">
    <property type="entry name" value="LysR_subst-bd"/>
</dbReference>
<dbReference type="InterPro" id="IPR000847">
    <property type="entry name" value="LysR_HTH_N"/>
</dbReference>